<keyword evidence="3" id="KW-0808">Transferase</keyword>
<evidence type="ECO:0000256" key="6">
    <source>
        <dbReference type="SAM" id="MobiDB-lite"/>
    </source>
</evidence>
<dbReference type="SUPFAM" id="SSF52172">
    <property type="entry name" value="CheY-like"/>
    <property type="match status" value="1"/>
</dbReference>
<dbReference type="InterPro" id="IPR005467">
    <property type="entry name" value="His_kinase_dom"/>
</dbReference>
<feature type="domain" description="Response regulatory" evidence="8">
    <location>
        <begin position="257"/>
        <end position="374"/>
    </location>
</feature>
<name>A0A2G5K4K5_9RHOB</name>
<reference evidence="9 10" key="1">
    <citation type="submission" date="2016-08" db="EMBL/GenBank/DDBJ databases">
        <title>Draft genome of Amylibacter sp. strain 4G11.</title>
        <authorList>
            <person name="Wong S.-K."/>
            <person name="Hamasaki K."/>
            <person name="Yoshizawa S."/>
        </authorList>
    </citation>
    <scope>NUCLEOTIDE SEQUENCE [LARGE SCALE GENOMIC DNA]</scope>
    <source>
        <strain evidence="9 10">4G11</strain>
    </source>
</reference>
<proteinExistence type="predicted"/>
<feature type="region of interest" description="Disordered" evidence="6">
    <location>
        <begin position="1"/>
        <end position="21"/>
    </location>
</feature>
<dbReference type="EC" id="2.7.13.3" evidence="2"/>
<keyword evidence="4" id="KW-0418">Kinase</keyword>
<evidence type="ECO:0000259" key="8">
    <source>
        <dbReference type="PROSITE" id="PS50110"/>
    </source>
</evidence>
<dbReference type="Gene3D" id="1.20.120.160">
    <property type="entry name" value="HPT domain"/>
    <property type="match status" value="1"/>
</dbReference>
<dbReference type="CDD" id="cd00075">
    <property type="entry name" value="HATPase"/>
    <property type="match status" value="1"/>
</dbReference>
<evidence type="ECO:0000259" key="7">
    <source>
        <dbReference type="PROSITE" id="PS50109"/>
    </source>
</evidence>
<dbReference type="CDD" id="cd17546">
    <property type="entry name" value="REC_hyHK_CKI1_RcsC-like"/>
    <property type="match status" value="1"/>
</dbReference>
<dbReference type="InterPro" id="IPR004358">
    <property type="entry name" value="Sig_transdc_His_kin-like_C"/>
</dbReference>
<keyword evidence="5" id="KW-0597">Phosphoprotein</keyword>
<dbReference type="SUPFAM" id="SSF47226">
    <property type="entry name" value="Histidine-containing phosphotransfer domain, HPT domain"/>
    <property type="match status" value="1"/>
</dbReference>
<dbReference type="PROSITE" id="PS50109">
    <property type="entry name" value="HIS_KIN"/>
    <property type="match status" value="1"/>
</dbReference>
<evidence type="ECO:0000256" key="1">
    <source>
        <dbReference type="ARBA" id="ARBA00000085"/>
    </source>
</evidence>
<evidence type="ECO:0000256" key="4">
    <source>
        <dbReference type="ARBA" id="ARBA00022777"/>
    </source>
</evidence>
<dbReference type="GO" id="GO:0009927">
    <property type="term" value="F:histidine phosphotransfer kinase activity"/>
    <property type="evidence" value="ECO:0007669"/>
    <property type="project" value="TreeGrafter"/>
</dbReference>
<dbReference type="SMART" id="SM00448">
    <property type="entry name" value="REC"/>
    <property type="match status" value="1"/>
</dbReference>
<dbReference type="InterPro" id="IPR011006">
    <property type="entry name" value="CheY-like_superfamily"/>
</dbReference>
<dbReference type="PROSITE" id="PS50110">
    <property type="entry name" value="RESPONSE_REGULATORY"/>
    <property type="match status" value="1"/>
</dbReference>
<dbReference type="GO" id="GO:0000155">
    <property type="term" value="F:phosphorelay sensor kinase activity"/>
    <property type="evidence" value="ECO:0007669"/>
    <property type="project" value="TreeGrafter"/>
</dbReference>
<dbReference type="Proteomes" id="UP000231516">
    <property type="component" value="Unassembled WGS sequence"/>
</dbReference>
<dbReference type="InterPro" id="IPR001789">
    <property type="entry name" value="Sig_transdc_resp-reg_receiver"/>
</dbReference>
<dbReference type="AlphaFoldDB" id="A0A2G5K4K5"/>
<dbReference type="PANTHER" id="PTHR43047">
    <property type="entry name" value="TWO-COMPONENT HISTIDINE PROTEIN KINASE"/>
    <property type="match status" value="1"/>
</dbReference>
<evidence type="ECO:0000256" key="2">
    <source>
        <dbReference type="ARBA" id="ARBA00012438"/>
    </source>
</evidence>
<comment type="caution">
    <text evidence="9">The sequence shown here is derived from an EMBL/GenBank/DDBJ whole genome shotgun (WGS) entry which is preliminary data.</text>
</comment>
<dbReference type="Pfam" id="PF02518">
    <property type="entry name" value="HATPase_c"/>
    <property type="match status" value="1"/>
</dbReference>
<comment type="catalytic activity">
    <reaction evidence="1">
        <text>ATP + protein L-histidine = ADP + protein N-phospho-L-histidine.</text>
        <dbReference type="EC" id="2.7.13.3"/>
    </reaction>
</comment>
<dbReference type="RefSeq" id="WP_099592829.1">
    <property type="nucleotide sequence ID" value="NZ_MDGM01000012.1"/>
</dbReference>
<evidence type="ECO:0000256" key="5">
    <source>
        <dbReference type="PROSITE-ProRule" id="PRU00169"/>
    </source>
</evidence>
<dbReference type="EMBL" id="MDGM01000012">
    <property type="protein sequence ID" value="PIB24456.1"/>
    <property type="molecule type" value="Genomic_DNA"/>
</dbReference>
<accession>A0A2G5K4K5</accession>
<dbReference type="SMART" id="SM00387">
    <property type="entry name" value="HATPase_c"/>
    <property type="match status" value="1"/>
</dbReference>
<dbReference type="GO" id="GO:0005886">
    <property type="term" value="C:plasma membrane"/>
    <property type="evidence" value="ECO:0007669"/>
    <property type="project" value="TreeGrafter"/>
</dbReference>
<dbReference type="Gene3D" id="3.30.565.10">
    <property type="entry name" value="Histidine kinase-like ATPase, C-terminal domain"/>
    <property type="match status" value="1"/>
</dbReference>
<dbReference type="InterPro" id="IPR036641">
    <property type="entry name" value="HPT_dom_sf"/>
</dbReference>
<evidence type="ECO:0000313" key="9">
    <source>
        <dbReference type="EMBL" id="PIB24456.1"/>
    </source>
</evidence>
<dbReference type="Pfam" id="PF00072">
    <property type="entry name" value="Response_reg"/>
    <property type="match status" value="1"/>
</dbReference>
<feature type="domain" description="Histidine kinase" evidence="7">
    <location>
        <begin position="23"/>
        <end position="236"/>
    </location>
</feature>
<gene>
    <name evidence="9" type="ORF">BFP76_04425</name>
</gene>
<evidence type="ECO:0000313" key="10">
    <source>
        <dbReference type="Proteomes" id="UP000231516"/>
    </source>
</evidence>
<dbReference type="Gene3D" id="3.40.50.2300">
    <property type="match status" value="1"/>
</dbReference>
<organism evidence="9 10">
    <name type="scientific">Paramylibacter kogurei</name>
    <dbReference type="NCBI Taxonomy" id="1889778"/>
    <lineage>
        <taxon>Bacteria</taxon>
        <taxon>Pseudomonadati</taxon>
        <taxon>Pseudomonadota</taxon>
        <taxon>Alphaproteobacteria</taxon>
        <taxon>Rhodobacterales</taxon>
        <taxon>Paracoccaceae</taxon>
        <taxon>Paramylibacter</taxon>
    </lineage>
</organism>
<dbReference type="PANTHER" id="PTHR43047:SF72">
    <property type="entry name" value="OSMOSENSING HISTIDINE PROTEIN KINASE SLN1"/>
    <property type="match status" value="1"/>
</dbReference>
<dbReference type="InterPro" id="IPR036890">
    <property type="entry name" value="HATPase_C_sf"/>
</dbReference>
<dbReference type="OrthoDB" id="7873557at2"/>
<protein>
    <recommendedName>
        <fullName evidence="2">histidine kinase</fullName>
        <ecNumber evidence="2">2.7.13.3</ecNumber>
    </recommendedName>
</protein>
<dbReference type="SUPFAM" id="SSF55874">
    <property type="entry name" value="ATPase domain of HSP90 chaperone/DNA topoisomerase II/histidine kinase"/>
    <property type="match status" value="1"/>
</dbReference>
<keyword evidence="10" id="KW-1185">Reference proteome</keyword>
<sequence>MSPRRLKPSLQSKSAKSAQDRPMITHDLQSAMSDVINGLKLIETDELSSENQIHYDRACSASDTLQRMLAVLFDNLKGEKNDLATEIRAFELAKFVSDIQRRWHSRASAKQIEFKITSAPNLPEKIQIDRTALERILSNILENAIKFCDEGLVQLDIGINLDENLMFVVRDNGPGFSKEALSLLYEYKGRPENSAKSGTGLGLHIVKRLVDQLDGTIDVFNQTTGAFVTVEIPYSSWRVSEQTSNVPEDEFDLSGLRILLAEDNQTSQMVLRKQIEGFGVIPTVVDNGLDALRQLESEDFDAALMDIEMPVMSGLDTIMQLRKRDDIKGAIPIIAVSAYVMPGDREKIMLGGADHIVTKPVTDAAAFRATIGATIAAKTDENQRRFAIQKNRREPLIDQEIYRELESSVGREDMHELLSKILIDLKSVAAALKKFVAAMDVAGVRAQTHVLVSVAGAIGAKSVQKSAESLNISANHEEIDQVRDYYLECATGLSKLIVEVDHLKQQNALISS</sequence>
<dbReference type="PRINTS" id="PR00344">
    <property type="entry name" value="BCTRLSENSOR"/>
</dbReference>
<evidence type="ECO:0000256" key="3">
    <source>
        <dbReference type="ARBA" id="ARBA00022679"/>
    </source>
</evidence>
<feature type="modified residue" description="4-aspartylphosphate" evidence="5">
    <location>
        <position position="306"/>
    </location>
</feature>
<dbReference type="InterPro" id="IPR003594">
    <property type="entry name" value="HATPase_dom"/>
</dbReference>